<keyword evidence="3" id="KW-0479">Metal-binding</keyword>
<dbReference type="Proteomes" id="UP000008743">
    <property type="component" value="Unassembled WGS sequence"/>
</dbReference>
<evidence type="ECO:0000256" key="5">
    <source>
        <dbReference type="SAM" id="MobiDB-lite"/>
    </source>
</evidence>
<dbReference type="RefSeq" id="XP_004348855.1">
    <property type="nucleotide sequence ID" value="XM_004348805.2"/>
</dbReference>
<evidence type="ECO:0000256" key="4">
    <source>
        <dbReference type="ARBA" id="ARBA00022801"/>
    </source>
</evidence>
<accession>A0A0D2WKM4</accession>
<dbReference type="Gene3D" id="3.20.20.140">
    <property type="entry name" value="Metal-dependent hydrolases"/>
    <property type="match status" value="1"/>
</dbReference>
<sequence length="393" mass="41146">MSAIRTFSEAASAAVSPASLASTAAAAAASVVAASASASSSPAAASVVAASASSPGAGTGATGHRAPRAPKQPKAAVDAGAAPNKRSPKPAASGSSSSSSGASGASGSGAAPKKSVLLPSPLPIADIGINLAHDHFARDVEHFLRRAAEVNVTTMVITGTSMRGSVEALELARRHGMHATVGVHPHDAKSCTTGTIPKMRQLFTSADTASLAVAVGECGLDFDRNFSPQDVQMKWFEEQLKLAVELKKPVFLHERSAHEAFVRILEPYMPQLTGAVVHCFTGTDAELKKYLSMGCHIGITGWICDERRGTDLAKIVHQIPLDRLMIETDAPYLIPRNIRPRQSQNEPAFLPYVLEMVAQCMGKSVEEVARGTFETTRRFFQLPESALPAAASS</sequence>
<feature type="region of interest" description="Disordered" evidence="5">
    <location>
        <begin position="45"/>
        <end position="112"/>
    </location>
</feature>
<evidence type="ECO:0000256" key="1">
    <source>
        <dbReference type="ARBA" id="ARBA00009275"/>
    </source>
</evidence>
<feature type="compositionally biased region" description="Low complexity" evidence="5">
    <location>
        <begin position="45"/>
        <end position="56"/>
    </location>
</feature>
<dbReference type="PANTHER" id="PTHR10060">
    <property type="entry name" value="TATD FAMILY DEOXYRIBONUCLEASE"/>
    <property type="match status" value="1"/>
</dbReference>
<dbReference type="GO" id="GO:0016788">
    <property type="term" value="F:hydrolase activity, acting on ester bonds"/>
    <property type="evidence" value="ECO:0007669"/>
    <property type="project" value="InterPro"/>
</dbReference>
<dbReference type="GO" id="GO:0004518">
    <property type="term" value="F:nuclease activity"/>
    <property type="evidence" value="ECO:0007669"/>
    <property type="project" value="UniProtKB-KW"/>
</dbReference>
<keyword evidence="4 6" id="KW-0378">Hydrolase</keyword>
<dbReference type="Pfam" id="PF01026">
    <property type="entry name" value="TatD_DNase"/>
    <property type="match status" value="1"/>
</dbReference>
<dbReference type="EMBL" id="KE346362">
    <property type="protein sequence ID" value="KJE90865.1"/>
    <property type="molecule type" value="Genomic_DNA"/>
</dbReference>
<dbReference type="STRING" id="595528.A0A0D2WKM4"/>
<protein>
    <submittedName>
        <fullName evidence="6">Hydrolase</fullName>
    </submittedName>
</protein>
<dbReference type="InterPro" id="IPR050891">
    <property type="entry name" value="TatD-type_Hydrolase"/>
</dbReference>
<dbReference type="OMA" id="HDAKSWE"/>
<gene>
    <name evidence="6" type="ORF">CAOG_002105</name>
</gene>
<evidence type="ECO:0000256" key="3">
    <source>
        <dbReference type="ARBA" id="ARBA00022723"/>
    </source>
</evidence>
<dbReference type="FunCoup" id="A0A0D2WKM4">
    <property type="interactions" value="201"/>
</dbReference>
<dbReference type="OrthoDB" id="413993at2759"/>
<dbReference type="CDD" id="cd01310">
    <property type="entry name" value="TatD_DNAse"/>
    <property type="match status" value="1"/>
</dbReference>
<proteinExistence type="inferred from homology"/>
<evidence type="ECO:0000313" key="7">
    <source>
        <dbReference type="Proteomes" id="UP000008743"/>
    </source>
</evidence>
<dbReference type="PhylomeDB" id="A0A0D2WKM4"/>
<dbReference type="FunFam" id="3.20.20.140:FF:000005">
    <property type="entry name" value="TatD family hydrolase"/>
    <property type="match status" value="1"/>
</dbReference>
<dbReference type="eggNOG" id="KOG3020">
    <property type="taxonomic scope" value="Eukaryota"/>
</dbReference>
<dbReference type="AlphaFoldDB" id="A0A0D2WKM4"/>
<evidence type="ECO:0000256" key="2">
    <source>
        <dbReference type="ARBA" id="ARBA00022722"/>
    </source>
</evidence>
<comment type="similarity">
    <text evidence="1">Belongs to the metallo-dependent hydrolases superfamily. TatD-type hydrolase family.</text>
</comment>
<dbReference type="PANTHER" id="PTHR10060:SF15">
    <property type="entry name" value="DEOXYRIBONUCLEASE TATDN1"/>
    <property type="match status" value="1"/>
</dbReference>
<dbReference type="GO" id="GO:0046872">
    <property type="term" value="F:metal ion binding"/>
    <property type="evidence" value="ECO:0007669"/>
    <property type="project" value="UniProtKB-KW"/>
</dbReference>
<dbReference type="InterPro" id="IPR032466">
    <property type="entry name" value="Metal_Hydrolase"/>
</dbReference>
<dbReference type="SUPFAM" id="SSF51556">
    <property type="entry name" value="Metallo-dependent hydrolases"/>
    <property type="match status" value="1"/>
</dbReference>
<keyword evidence="2" id="KW-0540">Nuclease</keyword>
<reference evidence="7" key="1">
    <citation type="submission" date="2011-02" db="EMBL/GenBank/DDBJ databases">
        <title>The Genome Sequence of Capsaspora owczarzaki ATCC 30864.</title>
        <authorList>
            <person name="Russ C."/>
            <person name="Cuomo C."/>
            <person name="Burger G."/>
            <person name="Gray M.W."/>
            <person name="Holland P.W.H."/>
            <person name="King N."/>
            <person name="Lang F.B.F."/>
            <person name="Roger A.J."/>
            <person name="Ruiz-Trillo I."/>
            <person name="Young S.K."/>
            <person name="Zeng Q."/>
            <person name="Gargeya S."/>
            <person name="Alvarado L."/>
            <person name="Berlin A."/>
            <person name="Chapman S.B."/>
            <person name="Chen Z."/>
            <person name="Freedman E."/>
            <person name="Gellesch M."/>
            <person name="Goldberg J."/>
            <person name="Griggs A."/>
            <person name="Gujja S."/>
            <person name="Heilman E."/>
            <person name="Heiman D."/>
            <person name="Howarth C."/>
            <person name="Mehta T."/>
            <person name="Neiman D."/>
            <person name="Pearson M."/>
            <person name="Roberts A."/>
            <person name="Saif S."/>
            <person name="Shea T."/>
            <person name="Shenoy N."/>
            <person name="Sisk P."/>
            <person name="Stolte C."/>
            <person name="Sykes S."/>
            <person name="White J."/>
            <person name="Yandava C."/>
            <person name="Haas B."/>
            <person name="Nusbaum C."/>
            <person name="Birren B."/>
        </authorList>
    </citation>
    <scope>NUCLEOTIDE SEQUENCE</scope>
    <source>
        <strain evidence="7">ATCC 30864</strain>
    </source>
</reference>
<keyword evidence="7" id="KW-1185">Reference proteome</keyword>
<evidence type="ECO:0000313" key="6">
    <source>
        <dbReference type="EMBL" id="KJE90865.1"/>
    </source>
</evidence>
<feature type="compositionally biased region" description="Low complexity" evidence="5">
    <location>
        <begin position="89"/>
        <end position="112"/>
    </location>
</feature>
<dbReference type="InterPro" id="IPR001130">
    <property type="entry name" value="TatD-like"/>
</dbReference>
<name>A0A0D2WKM4_CAPO3</name>
<organism evidence="6 7">
    <name type="scientific">Capsaspora owczarzaki (strain ATCC 30864)</name>
    <dbReference type="NCBI Taxonomy" id="595528"/>
    <lineage>
        <taxon>Eukaryota</taxon>
        <taxon>Filasterea</taxon>
        <taxon>Capsaspora</taxon>
    </lineage>
</organism>
<dbReference type="InterPro" id="IPR018228">
    <property type="entry name" value="DNase_TatD-rel_CS"/>
</dbReference>
<dbReference type="InParanoid" id="A0A0D2WKM4"/>
<dbReference type="PROSITE" id="PS01090">
    <property type="entry name" value="TATD_2"/>
    <property type="match status" value="1"/>
</dbReference>